<dbReference type="PANTHER" id="PTHR38589:SF1">
    <property type="entry name" value="BLR0621 PROTEIN"/>
    <property type="match status" value="1"/>
</dbReference>
<accession>A0A100JRC7</accession>
<organism evidence="2 3">
    <name type="scientific">Streptomyces scabiei</name>
    <dbReference type="NCBI Taxonomy" id="1930"/>
    <lineage>
        <taxon>Bacteria</taxon>
        <taxon>Bacillati</taxon>
        <taxon>Actinomycetota</taxon>
        <taxon>Actinomycetes</taxon>
        <taxon>Kitasatosporales</taxon>
        <taxon>Streptomycetaceae</taxon>
        <taxon>Streptomyces</taxon>
    </lineage>
</organism>
<feature type="region of interest" description="Disordered" evidence="1">
    <location>
        <begin position="156"/>
        <end position="175"/>
    </location>
</feature>
<evidence type="ECO:0000313" key="2">
    <source>
        <dbReference type="EMBL" id="GAQ64277.1"/>
    </source>
</evidence>
<reference evidence="2 3" key="2">
    <citation type="journal article" date="2016" name="Genome Announc.">
        <title>Draft Genome Sequences of Streptomyces scabiei S58, Streptomyces turgidiscabies T45, and Streptomyces acidiscabies a10, the Pathogens of Potato Common Scab, Isolated in Japan.</title>
        <authorList>
            <person name="Tomihama T."/>
            <person name="Nishi Y."/>
            <person name="Sakai M."/>
            <person name="Ikenaga M."/>
            <person name="Okubo T."/>
            <person name="Ikeda S."/>
        </authorList>
    </citation>
    <scope>NUCLEOTIDE SEQUENCE [LARGE SCALE GENOMIC DNA]</scope>
    <source>
        <strain evidence="2 3">S58</strain>
    </source>
</reference>
<gene>
    <name evidence="2" type="ORF">SsS58_04670</name>
</gene>
<dbReference type="EMBL" id="BCMM01000022">
    <property type="protein sequence ID" value="GAQ64277.1"/>
    <property type="molecule type" value="Genomic_DNA"/>
</dbReference>
<reference evidence="3" key="3">
    <citation type="submission" date="2016-02" db="EMBL/GenBank/DDBJ databases">
        <title>Draft genome of pathogenic Streptomyces sp. in Japan.</title>
        <authorList>
            <person name="Tomihama T."/>
            <person name="Ikenaga M."/>
            <person name="Sakai M."/>
            <person name="Okubo T."/>
            <person name="Ikeda S."/>
        </authorList>
    </citation>
    <scope>NUCLEOTIDE SEQUENCE [LARGE SCALE GENOMIC DNA]</scope>
    <source>
        <strain evidence="3">S58</strain>
    </source>
</reference>
<feature type="region of interest" description="Disordered" evidence="1">
    <location>
        <begin position="72"/>
        <end position="107"/>
    </location>
</feature>
<proteinExistence type="predicted"/>
<name>A0A100JRC7_STRSC</name>
<dbReference type="PANTHER" id="PTHR38589">
    <property type="entry name" value="BLR0621 PROTEIN"/>
    <property type="match status" value="1"/>
</dbReference>
<feature type="compositionally biased region" description="Basic and acidic residues" evidence="1">
    <location>
        <begin position="156"/>
        <end position="174"/>
    </location>
</feature>
<feature type="compositionally biased region" description="Gly residues" evidence="1">
    <location>
        <begin position="1"/>
        <end position="10"/>
    </location>
</feature>
<feature type="compositionally biased region" description="Basic and acidic residues" evidence="1">
    <location>
        <begin position="13"/>
        <end position="41"/>
    </location>
</feature>
<sequence>MDGMRIGGTMRGRTGEASDADTHRAHSVDEYRAHSVDEHRARNARATRGASRIRCAAVVCGALVMSLTACGGSGGTNGATTSDTGAQKSGGTGRSEARTVDPTRIPDVGDRLQKQIPAESRQVVAVYGKGEDDADATVVLYTKTGSVWKKTRSWEGHNGKKGWTTDHREGDKRSPVGVFTLSDAGGVLADPGAKLPYSRSASFQAPHYWAKSHWHDFDYVIAIDYNRVKGTSPIDPTRPEGQSKGGSIWLHMDHGSGTSACVSLSKSGMEYLLRTLDPARHPVIVMGDRAALEA</sequence>
<comment type="caution">
    <text evidence="2">The sequence shown here is derived from an EMBL/GenBank/DDBJ whole genome shotgun (WGS) entry which is preliminary data.</text>
</comment>
<protein>
    <recommendedName>
        <fullName evidence="4">YkuD domain-containing protein</fullName>
    </recommendedName>
</protein>
<evidence type="ECO:0008006" key="4">
    <source>
        <dbReference type="Google" id="ProtNLM"/>
    </source>
</evidence>
<feature type="region of interest" description="Disordered" evidence="1">
    <location>
        <begin position="1"/>
        <end position="48"/>
    </location>
</feature>
<evidence type="ECO:0000256" key="1">
    <source>
        <dbReference type="SAM" id="MobiDB-lite"/>
    </source>
</evidence>
<evidence type="ECO:0000313" key="3">
    <source>
        <dbReference type="Proteomes" id="UP000067448"/>
    </source>
</evidence>
<dbReference type="AlphaFoldDB" id="A0A100JRC7"/>
<dbReference type="Proteomes" id="UP000067448">
    <property type="component" value="Unassembled WGS sequence"/>
</dbReference>
<reference evidence="3" key="1">
    <citation type="submission" date="2015-11" db="EMBL/GenBank/DDBJ databases">
        <authorList>
            <consortium name="Cross-ministerial Strategic Innovation Promotion Program (SIP) consortium"/>
            <person name="Tomihama T."/>
            <person name="Ikenaga M."/>
            <person name="Sakai M."/>
            <person name="Okubo T."/>
            <person name="Ikeda S."/>
        </authorList>
    </citation>
    <scope>NUCLEOTIDE SEQUENCE [LARGE SCALE GENOMIC DNA]</scope>
    <source>
        <strain evidence="3">S58</strain>
    </source>
</reference>